<gene>
    <name evidence="1" type="ORF">BpHYR1_036207</name>
</gene>
<dbReference type="EMBL" id="REGN01001910">
    <property type="protein sequence ID" value="RNA31668.1"/>
    <property type="molecule type" value="Genomic_DNA"/>
</dbReference>
<reference evidence="1 2" key="1">
    <citation type="journal article" date="2018" name="Sci. Rep.">
        <title>Genomic signatures of local adaptation to the degree of environmental predictability in rotifers.</title>
        <authorList>
            <person name="Franch-Gras L."/>
            <person name="Hahn C."/>
            <person name="Garcia-Roger E.M."/>
            <person name="Carmona M.J."/>
            <person name="Serra M."/>
            <person name="Gomez A."/>
        </authorList>
    </citation>
    <scope>NUCLEOTIDE SEQUENCE [LARGE SCALE GENOMIC DNA]</scope>
    <source>
        <strain evidence="1">HYR1</strain>
    </source>
</reference>
<accession>A0A3M7S7V6</accession>
<proteinExistence type="predicted"/>
<name>A0A3M7S7V6_BRAPC</name>
<keyword evidence="2" id="KW-1185">Reference proteome</keyword>
<dbReference type="AlphaFoldDB" id="A0A3M7S7V6"/>
<comment type="caution">
    <text evidence="1">The sequence shown here is derived from an EMBL/GenBank/DDBJ whole genome shotgun (WGS) entry which is preliminary data.</text>
</comment>
<protein>
    <submittedName>
        <fullName evidence="1">Uncharacterized protein</fullName>
    </submittedName>
</protein>
<evidence type="ECO:0000313" key="1">
    <source>
        <dbReference type="EMBL" id="RNA31668.1"/>
    </source>
</evidence>
<evidence type="ECO:0000313" key="2">
    <source>
        <dbReference type="Proteomes" id="UP000276133"/>
    </source>
</evidence>
<dbReference type="Proteomes" id="UP000276133">
    <property type="component" value="Unassembled WGS sequence"/>
</dbReference>
<sequence length="79" mass="9037">MGPIIEKFYSSFQKLVLEVIIRLVSISKIECCRLQHCSHDCIAINQTLIKIGSMGLSLMKNISKDKYVPFTLKPIQLLR</sequence>
<organism evidence="1 2">
    <name type="scientific">Brachionus plicatilis</name>
    <name type="common">Marine rotifer</name>
    <name type="synonym">Brachionus muelleri</name>
    <dbReference type="NCBI Taxonomy" id="10195"/>
    <lineage>
        <taxon>Eukaryota</taxon>
        <taxon>Metazoa</taxon>
        <taxon>Spiralia</taxon>
        <taxon>Gnathifera</taxon>
        <taxon>Rotifera</taxon>
        <taxon>Eurotatoria</taxon>
        <taxon>Monogononta</taxon>
        <taxon>Pseudotrocha</taxon>
        <taxon>Ploima</taxon>
        <taxon>Brachionidae</taxon>
        <taxon>Brachionus</taxon>
    </lineage>
</organism>